<name>A0A7W8FXE7_9FIRM</name>
<reference evidence="11 12" key="1">
    <citation type="submission" date="2020-08" db="EMBL/GenBank/DDBJ databases">
        <title>Genomic Encyclopedia of Type Strains, Phase IV (KMG-IV): sequencing the most valuable type-strain genomes for metagenomic binning, comparative biology and taxonomic classification.</title>
        <authorList>
            <person name="Goeker M."/>
        </authorList>
    </citation>
    <scope>NUCLEOTIDE SEQUENCE [LARGE SCALE GENOMIC DNA]</scope>
    <source>
        <strain evidence="11 12">DSM 26963</strain>
    </source>
</reference>
<evidence type="ECO:0000313" key="12">
    <source>
        <dbReference type="Proteomes" id="UP000521313"/>
    </source>
</evidence>
<evidence type="ECO:0000256" key="6">
    <source>
        <dbReference type="ARBA" id="ARBA00022839"/>
    </source>
</evidence>
<keyword evidence="5" id="KW-0347">Helicase</keyword>
<dbReference type="GO" id="GO:0004527">
    <property type="term" value="F:exonuclease activity"/>
    <property type="evidence" value="ECO:0007669"/>
    <property type="project" value="UniProtKB-KW"/>
</dbReference>
<dbReference type="Gene3D" id="3.90.320.10">
    <property type="match status" value="1"/>
</dbReference>
<keyword evidence="1" id="KW-0540">Nuclease</keyword>
<dbReference type="Proteomes" id="UP000521313">
    <property type="component" value="Unassembled WGS sequence"/>
</dbReference>
<accession>A0A7W8FXE7</accession>
<dbReference type="GO" id="GO:0004386">
    <property type="term" value="F:helicase activity"/>
    <property type="evidence" value="ECO:0007669"/>
    <property type="project" value="UniProtKB-KW"/>
</dbReference>
<dbReference type="RefSeq" id="WP_183375975.1">
    <property type="nucleotide sequence ID" value="NZ_JACHHD010000012.1"/>
</dbReference>
<dbReference type="GO" id="GO:0006281">
    <property type="term" value="P:DNA repair"/>
    <property type="evidence" value="ECO:0007669"/>
    <property type="project" value="UniProtKB-KW"/>
</dbReference>
<organism evidence="11 12">
    <name type="scientific">Faecalicoccus acidiformans</name>
    <dbReference type="NCBI Taxonomy" id="915173"/>
    <lineage>
        <taxon>Bacteria</taxon>
        <taxon>Bacillati</taxon>
        <taxon>Bacillota</taxon>
        <taxon>Erysipelotrichia</taxon>
        <taxon>Erysipelotrichales</taxon>
        <taxon>Erysipelotrichaceae</taxon>
        <taxon>Faecalicoccus</taxon>
    </lineage>
</organism>
<comment type="caution">
    <text evidence="11">The sequence shown here is derived from an EMBL/GenBank/DDBJ whole genome shotgun (WGS) entry which is preliminary data.</text>
</comment>
<evidence type="ECO:0000256" key="1">
    <source>
        <dbReference type="ARBA" id="ARBA00022722"/>
    </source>
</evidence>
<evidence type="ECO:0000256" key="9">
    <source>
        <dbReference type="ARBA" id="ARBA00023204"/>
    </source>
</evidence>
<keyword evidence="6 11" id="KW-0269">Exonuclease</keyword>
<dbReference type="InterPro" id="IPR027417">
    <property type="entry name" value="P-loop_NTPase"/>
</dbReference>
<protein>
    <submittedName>
        <fullName evidence="11">RecB family exonuclease</fullName>
    </submittedName>
</protein>
<evidence type="ECO:0000256" key="2">
    <source>
        <dbReference type="ARBA" id="ARBA00022741"/>
    </source>
</evidence>
<keyword evidence="3" id="KW-0227">DNA damage</keyword>
<dbReference type="InterPro" id="IPR038726">
    <property type="entry name" value="PDDEXK_AddAB-type"/>
</dbReference>
<evidence type="ECO:0000256" key="5">
    <source>
        <dbReference type="ARBA" id="ARBA00022806"/>
    </source>
</evidence>
<dbReference type="SUPFAM" id="SSF52980">
    <property type="entry name" value="Restriction endonuclease-like"/>
    <property type="match status" value="1"/>
</dbReference>
<feature type="domain" description="PD-(D/E)XK endonuclease-like" evidence="10">
    <location>
        <begin position="532"/>
        <end position="835"/>
    </location>
</feature>
<dbReference type="GO" id="GO:0003677">
    <property type="term" value="F:DNA binding"/>
    <property type="evidence" value="ECO:0007669"/>
    <property type="project" value="UniProtKB-KW"/>
</dbReference>
<evidence type="ECO:0000256" key="7">
    <source>
        <dbReference type="ARBA" id="ARBA00022840"/>
    </source>
</evidence>
<evidence type="ECO:0000259" key="10">
    <source>
        <dbReference type="Pfam" id="PF12705"/>
    </source>
</evidence>
<sequence>MLNLPQKGILIAPASLHLSLYQEVLKTHGNTLGLEILSLQSYIQRFFKAEPQISIDFYYQVRDCCQAIPKENAFYASRSSFAFIQELADFAGLAKSYALDFEKLPEKTQKQKDLKVLLKQIQDLPFWQQEIPEILDKDLDTSDVWILPYEYSESEQLWIQKLLASHAQILKLDDPGNRHYWSTGNPRKQAQQIAKTILDQGLEASDVFVSCNDNAEKQVLAQIFDQHQIPYTILSSDHKNPFADAFLSALSWILESDLDHYLALINLLYPQTRQIIQSTLRNFPALWKQAYPFPEVYEENALFAQEEFESLKHHLTQTQAWLQEHDAILNWSIDTLDAILTTIQSQLPCTEDNLNAFYWIQEQLRQSWKKIRTAEDLQFFKDYIEAKMPSKSIKHHQGVLIGSRKEITPFFSTVFLCGAHAAHFPALAMHTGIFDEAYLASCDFPALSTRLQKQREQLWTVLENCQDLYVLVAESDYNGKDHALSHELEQWFGHGPVFQEFQDPMRWIQPQFTCGQETARALFFDAHQFVGSVSRLESFARCPFQHFLRYGLHLQEREDLKDIRIRGSIYHAILEKLIQKHQKAYTAVDHKELLSLIEQEFSFAQKIHPEKQAFFQTQIQEIFRKMKKLLQSLAAFEKEWHMTTHAQECKVSMSLMWNDTPVLLYGYIDRIDASQTSFMIFDYKTGKRTFALSDFESGQALQLITYAVMYESMHHQLPVGCFYISLNTSLQEASACKINYRKKYPEIEETALEELSEQALESRSFAGIRFQDLSIYADEPSRFGAKRDKALSFETIQAQWQTILFDLLRDIQSGNIQPAHAKDACTYCAYRSICRNSAQEVKKSSRLEKENVHAI</sequence>
<dbReference type="SUPFAM" id="SSF52540">
    <property type="entry name" value="P-loop containing nucleoside triphosphate hydrolases"/>
    <property type="match status" value="1"/>
</dbReference>
<keyword evidence="9" id="KW-0234">DNA repair</keyword>
<evidence type="ECO:0000256" key="8">
    <source>
        <dbReference type="ARBA" id="ARBA00023125"/>
    </source>
</evidence>
<keyword evidence="4" id="KW-0378">Hydrolase</keyword>
<dbReference type="GO" id="GO:0005524">
    <property type="term" value="F:ATP binding"/>
    <property type="evidence" value="ECO:0007669"/>
    <property type="project" value="UniProtKB-KW"/>
</dbReference>
<dbReference type="InterPro" id="IPR011335">
    <property type="entry name" value="Restrct_endonuc-II-like"/>
</dbReference>
<keyword evidence="8" id="KW-0238">DNA-binding</keyword>
<evidence type="ECO:0000313" key="11">
    <source>
        <dbReference type="EMBL" id="MBB5185243.1"/>
    </source>
</evidence>
<dbReference type="EMBL" id="JACHHD010000012">
    <property type="protein sequence ID" value="MBB5185243.1"/>
    <property type="molecule type" value="Genomic_DNA"/>
</dbReference>
<proteinExistence type="predicted"/>
<dbReference type="Pfam" id="PF12705">
    <property type="entry name" value="PDDEXK_1"/>
    <property type="match status" value="1"/>
</dbReference>
<dbReference type="AlphaFoldDB" id="A0A7W8FXE7"/>
<dbReference type="InterPro" id="IPR011604">
    <property type="entry name" value="PDDEXK-like_dom_sf"/>
</dbReference>
<keyword evidence="2" id="KW-0547">Nucleotide-binding</keyword>
<evidence type="ECO:0000256" key="3">
    <source>
        <dbReference type="ARBA" id="ARBA00022763"/>
    </source>
</evidence>
<gene>
    <name evidence="11" type="ORF">HNQ43_001296</name>
</gene>
<keyword evidence="7" id="KW-0067">ATP-binding</keyword>
<evidence type="ECO:0000256" key="4">
    <source>
        <dbReference type="ARBA" id="ARBA00022801"/>
    </source>
</evidence>